<dbReference type="EMBL" id="DACRBY010000003">
    <property type="protein sequence ID" value="HAS8538796.1"/>
    <property type="molecule type" value="Genomic_DNA"/>
</dbReference>
<reference evidence="1" key="1">
    <citation type="journal article" date="2018" name="Genome Biol.">
        <title>SKESA: strategic k-mer extension for scrupulous assemblies.</title>
        <authorList>
            <person name="Souvorov A."/>
            <person name="Agarwala R."/>
            <person name="Lipman D.J."/>
        </authorList>
    </citation>
    <scope>NUCLEOTIDE SEQUENCE</scope>
    <source>
        <strain evidence="1">BCW_3452</strain>
    </source>
</reference>
<comment type="caution">
    <text evidence="1">The sequence shown here is derived from an EMBL/GenBank/DDBJ whole genome shotgun (WGS) entry which is preliminary data.</text>
</comment>
<dbReference type="Proteomes" id="UP000863257">
    <property type="component" value="Unassembled WGS sequence"/>
</dbReference>
<gene>
    <name evidence="1" type="ORF">I7730_03250</name>
</gene>
<reference evidence="1" key="2">
    <citation type="submission" date="2019-01" db="EMBL/GenBank/DDBJ databases">
        <authorList>
            <consortium name="NCBI Pathogen Detection Project"/>
        </authorList>
    </citation>
    <scope>NUCLEOTIDE SEQUENCE</scope>
    <source>
        <strain evidence="1">BCW_3452</strain>
    </source>
</reference>
<sequence>MGDTELKLLSLAQTLNSLSRIIVDQGITLILHKFRISYRTSNKLQFQIGYCVLHAFVALGSRYLGHTQTGVYLHIPNSYVTHFRHAHS</sequence>
<accession>A0A8H9K6C9</accession>
<name>A0A8H9K6C9_VIBVL</name>
<proteinExistence type="predicted"/>
<organism evidence="1">
    <name type="scientific">Vibrio vulnificus</name>
    <dbReference type="NCBI Taxonomy" id="672"/>
    <lineage>
        <taxon>Bacteria</taxon>
        <taxon>Pseudomonadati</taxon>
        <taxon>Pseudomonadota</taxon>
        <taxon>Gammaproteobacteria</taxon>
        <taxon>Vibrionales</taxon>
        <taxon>Vibrionaceae</taxon>
        <taxon>Vibrio</taxon>
    </lineage>
</organism>
<dbReference type="AlphaFoldDB" id="A0A8H9K6C9"/>
<evidence type="ECO:0000313" key="1">
    <source>
        <dbReference type="EMBL" id="HAS8538796.1"/>
    </source>
</evidence>
<protein>
    <submittedName>
        <fullName evidence="1">Uncharacterized protein</fullName>
    </submittedName>
</protein>